<dbReference type="Pfam" id="PF05947">
    <property type="entry name" value="T6SS_TssF"/>
    <property type="match status" value="1"/>
</dbReference>
<dbReference type="NCBIfam" id="TIGR03359">
    <property type="entry name" value="VI_chp_6"/>
    <property type="match status" value="1"/>
</dbReference>
<dbReference type="AlphaFoldDB" id="A0A939FVE1"/>
<dbReference type="InterPro" id="IPR010272">
    <property type="entry name" value="T6SS_TssF"/>
</dbReference>
<sequence>MADFLAHYNEELDALRERAARFAKAFPKVAGRLRLTGEVADDPHVERLVQSFAFSAARVRQKLDDEFPELTSGLLETLYPHYLAPIPSMSVVRFQPGSGAAGVLPVPRHTEIQAEPINGESCRFRTSQHVEVAPVRLAAARLASQPIEAPASPHRGAASCLRLSLRPAGGANGIGEIGLSRLRFFLAGSWRQASGLAELLMNHTLGLALARHSSDPEPILLPKTRLRAVGFDADEGLLPYPPTSFSGYRLLTEFFALPQKFLFLEIDGLDAWAGKDLEIFVYLDESNSTLEQAVSAEDFVINATPVVNLFRQLCEPITLDGTRTEYRLIPDSRRQKSREIHSVTAVNVGERTGTRYPSVPFFGRTRTSHTGVYWQVNRQFSDDGSSDVDIAFVDENRRSTGPLDAVASVETLCLNRDLPESLPFGGGHPHLSLVDGMETIEAVEALVPPTPTVRLDEADGRNWRLMSHLLLNHLSLADQGGSALKDILKLYAFRDTPETRQLAGSIASIETTSATTRIQAGMVPGTEIALTFDPATIDRPSAYLFGAVLDRFFGLYTSINSYTRLTVHLRGQSRPVARFAPRAAERPLL</sequence>
<dbReference type="PIRSF" id="PIRSF028304">
    <property type="entry name" value="UCP028304"/>
    <property type="match status" value="1"/>
</dbReference>
<dbReference type="PANTHER" id="PTHR35370">
    <property type="entry name" value="CYTOPLASMIC PROTEIN-RELATED-RELATED"/>
    <property type="match status" value="1"/>
</dbReference>
<evidence type="ECO:0000313" key="1">
    <source>
        <dbReference type="EMBL" id="MBO0662663.1"/>
    </source>
</evidence>
<evidence type="ECO:0000313" key="2">
    <source>
        <dbReference type="Proteomes" id="UP000664122"/>
    </source>
</evidence>
<dbReference type="RefSeq" id="WP_207257454.1">
    <property type="nucleotide sequence ID" value="NZ_JAFMPP010000006.1"/>
</dbReference>
<comment type="caution">
    <text evidence="1">The sequence shown here is derived from an EMBL/GenBank/DDBJ whole genome shotgun (WGS) entry which is preliminary data.</text>
</comment>
<proteinExistence type="predicted"/>
<dbReference type="PANTHER" id="PTHR35370:SF1">
    <property type="entry name" value="TYPE VI SECRETION SYSTEM COMPONENT TSSF1"/>
    <property type="match status" value="1"/>
</dbReference>
<keyword evidence="2" id="KW-1185">Reference proteome</keyword>
<protein>
    <submittedName>
        <fullName evidence="1">Type VI secretion system baseplate subunit TssF</fullName>
    </submittedName>
</protein>
<gene>
    <name evidence="1" type="primary">tssF</name>
    <name evidence="1" type="ORF">J1C48_08745</name>
</gene>
<reference evidence="1" key="1">
    <citation type="submission" date="2021-03" db="EMBL/GenBank/DDBJ databases">
        <title>Whole genome sequence of Jiella sp. CQZ9-1.</title>
        <authorList>
            <person name="Tuo L."/>
        </authorList>
    </citation>
    <scope>NUCLEOTIDE SEQUENCE</scope>
    <source>
        <strain evidence="1">CQZ9-1</strain>
    </source>
</reference>
<accession>A0A939FVE1</accession>
<name>A0A939FVE1_9HYPH</name>
<dbReference type="Proteomes" id="UP000664122">
    <property type="component" value="Unassembled WGS sequence"/>
</dbReference>
<dbReference type="EMBL" id="JAFMPP010000006">
    <property type="protein sequence ID" value="MBO0662663.1"/>
    <property type="molecule type" value="Genomic_DNA"/>
</dbReference>
<organism evidence="1 2">
    <name type="scientific">Jiella flava</name>
    <dbReference type="NCBI Taxonomy" id="2816857"/>
    <lineage>
        <taxon>Bacteria</taxon>
        <taxon>Pseudomonadati</taxon>
        <taxon>Pseudomonadota</taxon>
        <taxon>Alphaproteobacteria</taxon>
        <taxon>Hyphomicrobiales</taxon>
        <taxon>Aurantimonadaceae</taxon>
        <taxon>Jiella</taxon>
    </lineage>
</organism>